<protein>
    <submittedName>
        <fullName evidence="2">Serine/threonine-protein kinase HipA</fullName>
        <ecNumber evidence="2">2.7.11.1</ecNumber>
    </submittedName>
</protein>
<dbReference type="RefSeq" id="WP_057778031.1">
    <property type="nucleotide sequence ID" value="NZ_JAGGJQ010000003.1"/>
</dbReference>
<evidence type="ECO:0000259" key="1">
    <source>
        <dbReference type="Pfam" id="PF13657"/>
    </source>
</evidence>
<name>A0A9X0YK41_9FLAO</name>
<evidence type="ECO:0000313" key="5">
    <source>
        <dbReference type="Proteomes" id="UP001231587"/>
    </source>
</evidence>
<sequence>MRQGEIWVNNTLAGVLTEGDNDYNFEYKKAYLEKEGAMQVSVTLPLQKEPFKSEQLFPFFDGLIPEGWLLDIAQKNWKINPRDRMGLLLTTCRDCIGNISIIEKV</sequence>
<dbReference type="Proteomes" id="UP001231587">
    <property type="component" value="Unassembled WGS sequence"/>
</dbReference>
<evidence type="ECO:0000313" key="2">
    <source>
        <dbReference type="EMBL" id="MBP1839413.1"/>
    </source>
</evidence>
<evidence type="ECO:0000313" key="3">
    <source>
        <dbReference type="EMBL" id="MDQ0334717.1"/>
    </source>
</evidence>
<dbReference type="Proteomes" id="UP001138672">
    <property type="component" value="Unassembled WGS sequence"/>
</dbReference>
<dbReference type="PANTHER" id="PTHR37419">
    <property type="entry name" value="SERINE/THREONINE-PROTEIN KINASE TOXIN HIPA"/>
    <property type="match status" value="1"/>
</dbReference>
<dbReference type="InterPro" id="IPR052028">
    <property type="entry name" value="HipA_Ser/Thr_kinase"/>
</dbReference>
<dbReference type="EMBL" id="JAUSUU010000003">
    <property type="protein sequence ID" value="MDQ0334717.1"/>
    <property type="molecule type" value="Genomic_DNA"/>
</dbReference>
<feature type="domain" description="HipA N-terminal subdomain 1" evidence="1">
    <location>
        <begin position="5"/>
        <end position="101"/>
    </location>
</feature>
<evidence type="ECO:0000313" key="4">
    <source>
        <dbReference type="Proteomes" id="UP001138672"/>
    </source>
</evidence>
<dbReference type="PANTHER" id="PTHR37419:SF6">
    <property type="entry name" value="KINASE HI_0665-RELATED"/>
    <property type="match status" value="1"/>
</dbReference>
<dbReference type="NCBIfam" id="TIGR03071">
    <property type="entry name" value="couple_hipA"/>
    <property type="match status" value="1"/>
</dbReference>
<dbReference type="EC" id="2.7.11.1" evidence="2"/>
<keyword evidence="2" id="KW-0418">Kinase</keyword>
<comment type="caution">
    <text evidence="2">The sequence shown here is derived from an EMBL/GenBank/DDBJ whole genome shotgun (WGS) entry which is preliminary data.</text>
</comment>
<keyword evidence="2" id="KW-0808">Transferase</keyword>
<dbReference type="GO" id="GO:0004674">
    <property type="term" value="F:protein serine/threonine kinase activity"/>
    <property type="evidence" value="ECO:0007669"/>
    <property type="project" value="UniProtKB-EC"/>
</dbReference>
<dbReference type="OrthoDB" id="196808at2"/>
<dbReference type="AlphaFoldDB" id="A0A9X0YK41"/>
<dbReference type="InterPro" id="IPR017508">
    <property type="entry name" value="HipA_N1"/>
</dbReference>
<keyword evidence="5" id="KW-1185">Reference proteome</keyword>
<dbReference type="GO" id="GO:0005829">
    <property type="term" value="C:cytosol"/>
    <property type="evidence" value="ECO:0007669"/>
    <property type="project" value="TreeGrafter"/>
</dbReference>
<accession>A0A9X0YK41</accession>
<organism evidence="2 4">
    <name type="scientific">Formosa algae</name>
    <dbReference type="NCBI Taxonomy" id="225843"/>
    <lineage>
        <taxon>Bacteria</taxon>
        <taxon>Pseudomonadati</taxon>
        <taxon>Bacteroidota</taxon>
        <taxon>Flavobacteriia</taxon>
        <taxon>Flavobacteriales</taxon>
        <taxon>Flavobacteriaceae</taxon>
        <taxon>Formosa</taxon>
    </lineage>
</organism>
<dbReference type="EMBL" id="JAGGJQ010000003">
    <property type="protein sequence ID" value="MBP1839413.1"/>
    <property type="molecule type" value="Genomic_DNA"/>
</dbReference>
<gene>
    <name evidence="2" type="ORF">J2Z56_001324</name>
    <name evidence="3" type="ORF">J2Z57_001150</name>
</gene>
<reference evidence="2" key="1">
    <citation type="submission" date="2021-03" db="EMBL/GenBank/DDBJ databases">
        <title>Genomic Encyclopedia of Type Strains, Phase IV (KMG-IV): sequencing the most valuable type-strain genomes for metagenomic binning, comparative biology and taxonomic classification.</title>
        <authorList>
            <person name="Goeker M."/>
        </authorList>
    </citation>
    <scope>NUCLEOTIDE SEQUENCE</scope>
    <source>
        <strain evidence="2">DSM 15523</strain>
        <strain evidence="3 5">DSM 16476</strain>
    </source>
</reference>
<dbReference type="Pfam" id="PF13657">
    <property type="entry name" value="Couple_hipA"/>
    <property type="match status" value="1"/>
</dbReference>
<proteinExistence type="predicted"/>